<feature type="transmembrane region" description="Helical" evidence="2">
    <location>
        <begin position="27"/>
        <end position="57"/>
    </location>
</feature>
<dbReference type="PANTHER" id="PTHR11328">
    <property type="entry name" value="MAJOR FACILITATOR SUPERFAMILY DOMAIN-CONTAINING PROTEIN"/>
    <property type="match status" value="1"/>
</dbReference>
<dbReference type="EMBL" id="LT629763">
    <property type="protein sequence ID" value="SDS01393.1"/>
    <property type="molecule type" value="Genomic_DNA"/>
</dbReference>
<gene>
    <name evidence="3" type="ORF">SAMN05216271_0959</name>
</gene>
<feature type="transmembrane region" description="Helical" evidence="2">
    <location>
        <begin position="334"/>
        <end position="359"/>
    </location>
</feature>
<dbReference type="InterPro" id="IPR036259">
    <property type="entry name" value="MFS_trans_sf"/>
</dbReference>
<sequence length="459" mass="48335">MALSRTTKLAYGLGQIAETTKSTGFNIFLFFFFTQVLGLSGTLAGLAVMIALVFDAVTDPLAGYLSDRSRSRFGRRHPFMLAAALPLALTWYLLFTPPPGLDQTGLFLWLTGFAVLVRGAITLYYVPYLGLGAELTTDYHERTSVAAWRGFCGVCGAALVVLLGVPVFFPESAAFENGLLNPAGYPLVAISGAVLMAISIVVSVWGTRANARMGVNPQQQATLGMLKNLQHIWGNSSFRALFLGTLLVSVSIGITQTLNMHLNVYFWGLTSNNIALLGAGVLLGWPAGILLARPLHRRFDKKPSIVGAALVAALAGNIAVVLELLELFPAAQSAAFVPSILLLLFIGGAASGLAMISGASMMADVAQQHADASGQQQEGFFFSAISFTGKIAAAAGYLVAGVGLDLIGFPLQASPSTVASEQIDHLALLSLSAGVFALASACTYSRYQLRQPTNPALAI</sequence>
<dbReference type="PANTHER" id="PTHR11328:SF24">
    <property type="entry name" value="MAJOR FACILITATOR SUPERFAMILY (MFS) PROFILE DOMAIN-CONTAINING PROTEIN"/>
    <property type="match status" value="1"/>
</dbReference>
<feature type="transmembrane region" description="Helical" evidence="2">
    <location>
        <begin position="274"/>
        <end position="292"/>
    </location>
</feature>
<feature type="transmembrane region" description="Helical" evidence="2">
    <location>
        <begin position="232"/>
        <end position="254"/>
    </location>
</feature>
<evidence type="ECO:0000313" key="4">
    <source>
        <dbReference type="Proteomes" id="UP000243413"/>
    </source>
</evidence>
<feature type="transmembrane region" description="Helical" evidence="2">
    <location>
        <begin position="304"/>
        <end position="322"/>
    </location>
</feature>
<evidence type="ECO:0000256" key="1">
    <source>
        <dbReference type="ARBA" id="ARBA00009617"/>
    </source>
</evidence>
<keyword evidence="2" id="KW-0812">Transmembrane</keyword>
<feature type="transmembrane region" description="Helical" evidence="2">
    <location>
        <begin position="106"/>
        <end position="126"/>
    </location>
</feature>
<feature type="transmembrane region" description="Helical" evidence="2">
    <location>
        <begin position="147"/>
        <end position="169"/>
    </location>
</feature>
<dbReference type="GO" id="GO:0008643">
    <property type="term" value="P:carbohydrate transport"/>
    <property type="evidence" value="ECO:0007669"/>
    <property type="project" value="InterPro"/>
</dbReference>
<comment type="similarity">
    <text evidence="1">Belongs to the sodium:galactoside symporter (TC 2.A.2) family.</text>
</comment>
<dbReference type="InterPro" id="IPR039672">
    <property type="entry name" value="MFS_2"/>
</dbReference>
<dbReference type="Proteomes" id="UP000243413">
    <property type="component" value="Chromosome I"/>
</dbReference>
<proteinExistence type="inferred from homology"/>
<feature type="transmembrane region" description="Helical" evidence="2">
    <location>
        <begin position="380"/>
        <end position="403"/>
    </location>
</feature>
<evidence type="ECO:0000313" key="3">
    <source>
        <dbReference type="EMBL" id="SDS01393.1"/>
    </source>
</evidence>
<name>A0A1H1NR54_9GAMM</name>
<feature type="transmembrane region" description="Helical" evidence="2">
    <location>
        <begin position="78"/>
        <end position="94"/>
    </location>
</feature>
<protein>
    <submittedName>
        <fullName evidence="3">Na+/melibiose symporter</fullName>
    </submittedName>
</protein>
<feature type="transmembrane region" description="Helical" evidence="2">
    <location>
        <begin position="189"/>
        <end position="211"/>
    </location>
</feature>
<dbReference type="SUPFAM" id="SSF103473">
    <property type="entry name" value="MFS general substrate transporter"/>
    <property type="match status" value="1"/>
</dbReference>
<dbReference type="RefSeq" id="WP_092284331.1">
    <property type="nucleotide sequence ID" value="NZ_LT629763.1"/>
</dbReference>
<keyword evidence="2" id="KW-0472">Membrane</keyword>
<dbReference type="Gene3D" id="1.20.1250.20">
    <property type="entry name" value="MFS general substrate transporter like domains"/>
    <property type="match status" value="1"/>
</dbReference>
<dbReference type="OrthoDB" id="181905at2"/>
<accession>A0A1H1NR54</accession>
<dbReference type="GO" id="GO:0015293">
    <property type="term" value="F:symporter activity"/>
    <property type="evidence" value="ECO:0007669"/>
    <property type="project" value="InterPro"/>
</dbReference>
<dbReference type="Pfam" id="PF13347">
    <property type="entry name" value="MFS_2"/>
    <property type="match status" value="1"/>
</dbReference>
<feature type="transmembrane region" description="Helical" evidence="2">
    <location>
        <begin position="423"/>
        <end position="444"/>
    </location>
</feature>
<keyword evidence="2" id="KW-1133">Transmembrane helix</keyword>
<dbReference type="STRING" id="472181.SAMN05216271_0959"/>
<reference evidence="4" key="1">
    <citation type="submission" date="2016-10" db="EMBL/GenBank/DDBJ databases">
        <authorList>
            <person name="Varghese N."/>
            <person name="Submissions S."/>
        </authorList>
    </citation>
    <scope>NUCLEOTIDE SEQUENCE [LARGE SCALE GENOMIC DNA]</scope>
    <source>
        <strain evidence="4">JCM 14963</strain>
    </source>
</reference>
<evidence type="ECO:0000256" key="2">
    <source>
        <dbReference type="SAM" id="Phobius"/>
    </source>
</evidence>
<dbReference type="GO" id="GO:0005886">
    <property type="term" value="C:plasma membrane"/>
    <property type="evidence" value="ECO:0007669"/>
    <property type="project" value="TreeGrafter"/>
</dbReference>
<dbReference type="AlphaFoldDB" id="A0A1H1NR54"/>
<organism evidence="3 4">
    <name type="scientific">Halopseudomonas sabulinigri</name>
    <dbReference type="NCBI Taxonomy" id="472181"/>
    <lineage>
        <taxon>Bacteria</taxon>
        <taxon>Pseudomonadati</taxon>
        <taxon>Pseudomonadota</taxon>
        <taxon>Gammaproteobacteria</taxon>
        <taxon>Pseudomonadales</taxon>
        <taxon>Pseudomonadaceae</taxon>
        <taxon>Halopseudomonas</taxon>
    </lineage>
</organism>